<proteinExistence type="predicted"/>
<dbReference type="RefSeq" id="WP_204949418.1">
    <property type="nucleotide sequence ID" value="NZ_BSFF01000001.1"/>
</dbReference>
<dbReference type="Proteomes" id="UP001143400">
    <property type="component" value="Unassembled WGS sequence"/>
</dbReference>
<accession>A0A9W6IPG9</accession>
<reference evidence="3 4" key="2">
    <citation type="submission" date="2021-01" db="EMBL/GenBank/DDBJ databases">
        <title>Genomic Encyclopedia of Type Strains, Phase IV (KMG-IV): sequencing the most valuable type-strain genomes for metagenomic binning, comparative biology and taxonomic classification.</title>
        <authorList>
            <person name="Goeker M."/>
        </authorList>
    </citation>
    <scope>NUCLEOTIDE SEQUENCE [LARGE SCALE GENOMIC DNA]</scope>
    <source>
        <strain evidence="3 4">DSM 6130</strain>
    </source>
</reference>
<evidence type="ECO:0000313" key="5">
    <source>
        <dbReference type="Proteomes" id="UP001143400"/>
    </source>
</evidence>
<dbReference type="Pfam" id="PF11154">
    <property type="entry name" value="DUF2934"/>
    <property type="match status" value="1"/>
</dbReference>
<reference evidence="2" key="3">
    <citation type="submission" date="2023-01" db="EMBL/GenBank/DDBJ databases">
        <authorList>
            <person name="Sun Q."/>
            <person name="Evtushenko L."/>
        </authorList>
    </citation>
    <scope>NUCLEOTIDE SEQUENCE</scope>
    <source>
        <strain evidence="2">VKM B-1606</strain>
    </source>
</reference>
<dbReference type="EMBL" id="BSFF01000001">
    <property type="protein sequence ID" value="GLK54046.1"/>
    <property type="molecule type" value="Genomic_DNA"/>
</dbReference>
<feature type="compositionally biased region" description="Basic and acidic residues" evidence="1">
    <location>
        <begin position="23"/>
        <end position="37"/>
    </location>
</feature>
<evidence type="ECO:0008006" key="6">
    <source>
        <dbReference type="Google" id="ProtNLM"/>
    </source>
</evidence>
<feature type="compositionally biased region" description="Basic and acidic residues" evidence="1">
    <location>
        <begin position="47"/>
        <end position="59"/>
    </location>
</feature>
<evidence type="ECO:0000313" key="3">
    <source>
        <dbReference type="EMBL" id="MBM7850988.1"/>
    </source>
</evidence>
<organism evidence="2 5">
    <name type="scientific">Methylopila capsulata</name>
    <dbReference type="NCBI Taxonomy" id="61654"/>
    <lineage>
        <taxon>Bacteria</taxon>
        <taxon>Pseudomonadati</taxon>
        <taxon>Pseudomonadota</taxon>
        <taxon>Alphaproteobacteria</taxon>
        <taxon>Hyphomicrobiales</taxon>
        <taxon>Methylopilaceae</taxon>
        <taxon>Methylopila</taxon>
    </lineage>
</organism>
<feature type="region of interest" description="Disordered" evidence="1">
    <location>
        <begin position="19"/>
        <end position="82"/>
    </location>
</feature>
<dbReference type="EMBL" id="JAFBCY010000002">
    <property type="protein sequence ID" value="MBM7850988.1"/>
    <property type="molecule type" value="Genomic_DNA"/>
</dbReference>
<evidence type="ECO:0000313" key="4">
    <source>
        <dbReference type="Proteomes" id="UP000758856"/>
    </source>
</evidence>
<evidence type="ECO:0000256" key="1">
    <source>
        <dbReference type="SAM" id="MobiDB-lite"/>
    </source>
</evidence>
<reference evidence="2" key="1">
    <citation type="journal article" date="2014" name="Int. J. Syst. Evol. Microbiol.">
        <title>Complete genome sequence of Corynebacterium casei LMG S-19264T (=DSM 44701T), isolated from a smear-ripened cheese.</title>
        <authorList>
            <consortium name="US DOE Joint Genome Institute (JGI-PGF)"/>
            <person name="Walter F."/>
            <person name="Albersmeier A."/>
            <person name="Kalinowski J."/>
            <person name="Ruckert C."/>
        </authorList>
    </citation>
    <scope>NUCLEOTIDE SEQUENCE</scope>
    <source>
        <strain evidence="2">VKM B-1606</strain>
    </source>
</reference>
<comment type="caution">
    <text evidence="2">The sequence shown here is derived from an EMBL/GenBank/DDBJ whole genome shotgun (WGS) entry which is preliminary data.</text>
</comment>
<evidence type="ECO:0000313" key="2">
    <source>
        <dbReference type="EMBL" id="GLK54046.1"/>
    </source>
</evidence>
<sequence>MDRTQEIRERAYQIWIEAGQPIGREEEHWEQARRDVEGAEADAEGSEADKESRLDETLKESFPGSDPSSESQPGGGITGPGR</sequence>
<name>A0A9W6IPG9_9HYPH</name>
<dbReference type="Proteomes" id="UP000758856">
    <property type="component" value="Unassembled WGS sequence"/>
</dbReference>
<gene>
    <name evidence="2" type="ORF">GCM10008170_00650</name>
    <name evidence="3" type="ORF">JOD31_001213</name>
</gene>
<feature type="compositionally biased region" description="Gly residues" evidence="1">
    <location>
        <begin position="73"/>
        <end position="82"/>
    </location>
</feature>
<dbReference type="AlphaFoldDB" id="A0A9W6IPG9"/>
<protein>
    <recommendedName>
        <fullName evidence="6">DUF2934 domain-containing protein</fullName>
    </recommendedName>
</protein>
<dbReference type="InterPro" id="IPR021327">
    <property type="entry name" value="DUF2934"/>
</dbReference>
<keyword evidence="4" id="KW-1185">Reference proteome</keyword>